<dbReference type="Proteomes" id="UP000679220">
    <property type="component" value="Unassembled WGS sequence"/>
</dbReference>
<dbReference type="Pfam" id="PF18962">
    <property type="entry name" value="Por_Secre_tail"/>
    <property type="match status" value="1"/>
</dbReference>
<dbReference type="AlphaFoldDB" id="A0A941IXU2"/>
<dbReference type="Pfam" id="PF02018">
    <property type="entry name" value="CBM_4_9"/>
    <property type="match status" value="1"/>
</dbReference>
<dbReference type="EMBL" id="JAGTAR010000006">
    <property type="protein sequence ID" value="MBR8535107.1"/>
    <property type="molecule type" value="Genomic_DNA"/>
</dbReference>
<sequence length="516" mass="56440">MKKFLLFFASFLMLSLAGVDGQNLLVNGDFENWDDASTPTGWTKAENVAQETTIIQSGSSAVKQIADGTKDIAQTIAVTEGQTYRISLWYYIESGDGTDARIWSYWKDASGTVTNNANELRGPNDAYFPDEKGEWKNYEIVLTAPTGVIELSFEVRAYGTAVVYWDNFVVEEYTPTGTLELTTPNGGESYDTGQQVQFAWNSTNVSSVYFEILGDGGSWEPITDNIPSVDGANTYDFTIPANAWGWDQYKLRVVDASAPSINDESDAVFTVVGHDVELLWEDFGGGTLGSFDEVSVSGTNTWIADEYSGTTFAKMSGNNNGINEDWLISSAINLDNSTDEILEFQTACNYSGDDIVVKYSIDYDGQGDPSTATWTEFPAYTLSAGSWAWTHSGYIDLGSITGSIHVAFIFTCSETASKTWEVTDIYVSGINDSSTSVDSQKASEVVISPNPFSNELYIKGTKELQNIILFNTAGQVVMNNQSGSKRVSTANLPKGMYIVQVKFMDGTSTTQKVIKK</sequence>
<accession>A0A941IXU2</accession>
<dbReference type="RefSeq" id="WP_212189010.1">
    <property type="nucleotide sequence ID" value="NZ_JAGTAR010000006.1"/>
</dbReference>
<dbReference type="Gene3D" id="2.60.120.260">
    <property type="entry name" value="Galactose-binding domain-like"/>
    <property type="match status" value="1"/>
</dbReference>
<organism evidence="5 6">
    <name type="scientific">Carboxylicivirga sediminis</name>
    <dbReference type="NCBI Taxonomy" id="2006564"/>
    <lineage>
        <taxon>Bacteria</taxon>
        <taxon>Pseudomonadati</taxon>
        <taxon>Bacteroidota</taxon>
        <taxon>Bacteroidia</taxon>
        <taxon>Marinilabiliales</taxon>
        <taxon>Marinilabiliaceae</taxon>
        <taxon>Carboxylicivirga</taxon>
    </lineage>
</organism>
<dbReference type="InterPro" id="IPR026444">
    <property type="entry name" value="Secre_tail"/>
</dbReference>
<keyword evidence="1" id="KW-0378">Hydrolase</keyword>
<dbReference type="InterPro" id="IPR003305">
    <property type="entry name" value="CenC_carb-bd"/>
</dbReference>
<feature type="domain" description="Secretion system C-terminal sorting" evidence="4">
    <location>
        <begin position="447"/>
        <end position="514"/>
    </location>
</feature>
<evidence type="ECO:0000259" key="4">
    <source>
        <dbReference type="Pfam" id="PF18962"/>
    </source>
</evidence>
<comment type="caution">
    <text evidence="5">The sequence shown here is derived from an EMBL/GenBank/DDBJ whole genome shotgun (WGS) entry which is preliminary data.</text>
</comment>
<protein>
    <submittedName>
        <fullName evidence="5">T9SS type A sorting domain-containing protein</fullName>
    </submittedName>
</protein>
<keyword evidence="2" id="KW-0732">Signal</keyword>
<reference evidence="5" key="1">
    <citation type="journal article" date="2018" name="Int. J. Syst. Evol. Microbiol.">
        <title>Carboxylicivirga sediminis sp. nov., isolated from coastal sediment.</title>
        <authorList>
            <person name="Wang F.Q."/>
            <person name="Ren L.H."/>
            <person name="Zou R.J."/>
            <person name="Sun Y.Z."/>
            <person name="Liu X.J."/>
            <person name="Jiang F."/>
            <person name="Liu L.J."/>
        </authorList>
    </citation>
    <scope>NUCLEOTIDE SEQUENCE</scope>
    <source>
        <strain evidence="5">JR1</strain>
    </source>
</reference>
<dbReference type="SUPFAM" id="SSF49785">
    <property type="entry name" value="Galactose-binding domain-like"/>
    <property type="match status" value="1"/>
</dbReference>
<feature type="signal peptide" evidence="2">
    <location>
        <begin position="1"/>
        <end position="21"/>
    </location>
</feature>
<evidence type="ECO:0000259" key="3">
    <source>
        <dbReference type="Pfam" id="PF02018"/>
    </source>
</evidence>
<gene>
    <name evidence="5" type="ORF">KDU71_06025</name>
</gene>
<evidence type="ECO:0000313" key="5">
    <source>
        <dbReference type="EMBL" id="MBR8535107.1"/>
    </source>
</evidence>
<dbReference type="NCBIfam" id="TIGR04183">
    <property type="entry name" value="Por_Secre_tail"/>
    <property type="match status" value="1"/>
</dbReference>
<feature type="domain" description="CBM-cenC" evidence="3">
    <location>
        <begin position="22"/>
        <end position="154"/>
    </location>
</feature>
<proteinExistence type="predicted"/>
<dbReference type="InterPro" id="IPR008979">
    <property type="entry name" value="Galactose-bd-like_sf"/>
</dbReference>
<evidence type="ECO:0000256" key="2">
    <source>
        <dbReference type="SAM" id="SignalP"/>
    </source>
</evidence>
<dbReference type="GO" id="GO:0016798">
    <property type="term" value="F:hydrolase activity, acting on glycosyl bonds"/>
    <property type="evidence" value="ECO:0007669"/>
    <property type="project" value="InterPro"/>
</dbReference>
<feature type="chain" id="PRO_5037590431" evidence="2">
    <location>
        <begin position="22"/>
        <end position="516"/>
    </location>
</feature>
<keyword evidence="6" id="KW-1185">Reference proteome</keyword>
<evidence type="ECO:0000313" key="6">
    <source>
        <dbReference type="Proteomes" id="UP000679220"/>
    </source>
</evidence>
<evidence type="ECO:0000256" key="1">
    <source>
        <dbReference type="ARBA" id="ARBA00022801"/>
    </source>
</evidence>
<reference evidence="5" key="2">
    <citation type="submission" date="2021-04" db="EMBL/GenBank/DDBJ databases">
        <authorList>
            <person name="Zhang T."/>
            <person name="Zhang Y."/>
            <person name="Lu D."/>
            <person name="Zuo D."/>
            <person name="Du Z."/>
        </authorList>
    </citation>
    <scope>NUCLEOTIDE SEQUENCE</scope>
    <source>
        <strain evidence="5">JR1</strain>
    </source>
</reference>
<name>A0A941IXU2_9BACT</name>